<dbReference type="AlphaFoldDB" id="A0A5A9PH40"/>
<protein>
    <submittedName>
        <fullName evidence="3">Neuronal acetylcholine receptor subunit alpha-10</fullName>
    </submittedName>
</protein>
<dbReference type="FunFam" id="1.20.58.390:FF:000053">
    <property type="entry name" value="Neuronal acetylcholine receptor subunit alpha-9"/>
    <property type="match status" value="1"/>
</dbReference>
<reference evidence="3 4" key="1">
    <citation type="journal article" date="2019" name="Mol. Ecol. Resour.">
        <title>Chromosome-level genome assembly of Triplophysa tibetana, a fish adapted to the harsh high-altitude environment of the Tibetan Plateau.</title>
        <authorList>
            <person name="Yang X."/>
            <person name="Liu H."/>
            <person name="Ma Z."/>
            <person name="Zou Y."/>
            <person name="Zou M."/>
            <person name="Mao Y."/>
            <person name="Li X."/>
            <person name="Wang H."/>
            <person name="Chen T."/>
            <person name="Wang W."/>
            <person name="Yang R."/>
        </authorList>
    </citation>
    <scope>NUCLEOTIDE SEQUENCE [LARGE SCALE GENOMIC DNA]</scope>
    <source>
        <strain evidence="3">TTIB1903HZAU</strain>
        <tissue evidence="3">Muscle</tissue>
    </source>
</reference>
<dbReference type="InterPro" id="IPR036719">
    <property type="entry name" value="Neuro-gated_channel_TM_sf"/>
</dbReference>
<keyword evidence="3" id="KW-0675">Receptor</keyword>
<keyword evidence="4" id="KW-1185">Reference proteome</keyword>
<evidence type="ECO:0000259" key="2">
    <source>
        <dbReference type="Pfam" id="PF02932"/>
    </source>
</evidence>
<dbReference type="GO" id="GO:0006811">
    <property type="term" value="P:monoatomic ion transport"/>
    <property type="evidence" value="ECO:0007669"/>
    <property type="project" value="InterPro"/>
</dbReference>
<evidence type="ECO:0000313" key="4">
    <source>
        <dbReference type="Proteomes" id="UP000324632"/>
    </source>
</evidence>
<sequence length="191" mass="21238">MTMITASTAMTIFIMNIHHCGPDAKPVPPWAIRFILIYLARICFVYDVGESCLPTHTNKSAQKETSCALNGRARGEDLALRESAGGWTDSNCVGIDPGEMGGATAGCGGKAGESGMGGNKREMLLEGQCKCHYQTLLRNVEYIANYYYDQKATQRRNGEWRKVAKVMDRFFMWIFFIMVFLMSLLIIGKAV</sequence>
<name>A0A5A9PH40_9TELE</name>
<dbReference type="SUPFAM" id="SSF90112">
    <property type="entry name" value="Neurotransmitter-gated ion-channel transmembrane pore"/>
    <property type="match status" value="1"/>
</dbReference>
<keyword evidence="1" id="KW-0812">Transmembrane</keyword>
<dbReference type="InterPro" id="IPR038050">
    <property type="entry name" value="Neuro_actylchol_rec"/>
</dbReference>
<evidence type="ECO:0000256" key="1">
    <source>
        <dbReference type="SAM" id="Phobius"/>
    </source>
</evidence>
<keyword evidence="1" id="KW-1133">Transmembrane helix</keyword>
<dbReference type="Pfam" id="PF02932">
    <property type="entry name" value="Neur_chan_memb"/>
    <property type="match status" value="1"/>
</dbReference>
<proteinExistence type="predicted"/>
<keyword evidence="1" id="KW-0472">Membrane</keyword>
<dbReference type="InterPro" id="IPR006029">
    <property type="entry name" value="Neurotrans-gated_channel_TM"/>
</dbReference>
<gene>
    <name evidence="3" type="ORF">E1301_Tti012323</name>
</gene>
<dbReference type="EMBL" id="SOYY01000006">
    <property type="protein sequence ID" value="KAA0720289.1"/>
    <property type="molecule type" value="Genomic_DNA"/>
</dbReference>
<feature type="domain" description="Neurotransmitter-gated ion-channel transmembrane" evidence="2">
    <location>
        <begin position="1"/>
        <end position="186"/>
    </location>
</feature>
<comment type="caution">
    <text evidence="3">The sequence shown here is derived from an EMBL/GenBank/DDBJ whole genome shotgun (WGS) entry which is preliminary data.</text>
</comment>
<dbReference type="Gene3D" id="1.20.58.390">
    <property type="entry name" value="Neurotransmitter-gated ion-channel transmembrane domain"/>
    <property type="match status" value="1"/>
</dbReference>
<dbReference type="Proteomes" id="UP000324632">
    <property type="component" value="Chromosome 6"/>
</dbReference>
<organism evidence="3 4">
    <name type="scientific">Triplophysa tibetana</name>
    <dbReference type="NCBI Taxonomy" id="1572043"/>
    <lineage>
        <taxon>Eukaryota</taxon>
        <taxon>Metazoa</taxon>
        <taxon>Chordata</taxon>
        <taxon>Craniata</taxon>
        <taxon>Vertebrata</taxon>
        <taxon>Euteleostomi</taxon>
        <taxon>Actinopterygii</taxon>
        <taxon>Neopterygii</taxon>
        <taxon>Teleostei</taxon>
        <taxon>Ostariophysi</taxon>
        <taxon>Cypriniformes</taxon>
        <taxon>Nemacheilidae</taxon>
        <taxon>Triplophysa</taxon>
    </lineage>
</organism>
<feature type="transmembrane region" description="Helical" evidence="1">
    <location>
        <begin position="170"/>
        <end position="188"/>
    </location>
</feature>
<accession>A0A5A9PH40</accession>
<evidence type="ECO:0000313" key="3">
    <source>
        <dbReference type="EMBL" id="KAA0720289.1"/>
    </source>
</evidence>
<dbReference type="GO" id="GO:0016020">
    <property type="term" value="C:membrane"/>
    <property type="evidence" value="ECO:0007669"/>
    <property type="project" value="InterPro"/>
</dbReference>